<keyword evidence="3" id="KW-1185">Reference proteome</keyword>
<organism evidence="2 3">
    <name type="scientific">Salix suchowensis</name>
    <dbReference type="NCBI Taxonomy" id="1278906"/>
    <lineage>
        <taxon>Eukaryota</taxon>
        <taxon>Viridiplantae</taxon>
        <taxon>Streptophyta</taxon>
        <taxon>Embryophyta</taxon>
        <taxon>Tracheophyta</taxon>
        <taxon>Spermatophyta</taxon>
        <taxon>Magnoliopsida</taxon>
        <taxon>eudicotyledons</taxon>
        <taxon>Gunneridae</taxon>
        <taxon>Pentapetalae</taxon>
        <taxon>rosids</taxon>
        <taxon>fabids</taxon>
        <taxon>Malpighiales</taxon>
        <taxon>Salicaceae</taxon>
        <taxon>Saliceae</taxon>
        <taxon>Salix</taxon>
    </lineage>
</organism>
<reference evidence="2" key="2">
    <citation type="journal article" date="2023" name="Int. J. Mol. Sci.">
        <title>De Novo Assembly and Annotation of 11 Diverse Shrub Willow (Salix) Genomes Reveals Novel Gene Organization in Sex-Linked Regions.</title>
        <authorList>
            <person name="Hyden B."/>
            <person name="Feng K."/>
            <person name="Yates T.B."/>
            <person name="Jawdy S."/>
            <person name="Cereghino C."/>
            <person name="Smart L.B."/>
            <person name="Muchero W."/>
        </authorList>
    </citation>
    <scope>NUCLEOTIDE SEQUENCE</scope>
    <source>
        <tissue evidence="2">Shoot tip</tissue>
    </source>
</reference>
<accession>A0ABQ9ATG5</accession>
<evidence type="ECO:0000313" key="3">
    <source>
        <dbReference type="Proteomes" id="UP001141253"/>
    </source>
</evidence>
<feature type="compositionally biased region" description="Low complexity" evidence="1">
    <location>
        <begin position="227"/>
        <end position="237"/>
    </location>
</feature>
<feature type="non-terminal residue" evidence="2">
    <location>
        <position position="399"/>
    </location>
</feature>
<protein>
    <submittedName>
        <fullName evidence="2">Uncharacterized protein</fullName>
    </submittedName>
</protein>
<proteinExistence type="predicted"/>
<feature type="region of interest" description="Disordered" evidence="1">
    <location>
        <begin position="114"/>
        <end position="274"/>
    </location>
</feature>
<comment type="caution">
    <text evidence="2">The sequence shown here is derived from an EMBL/GenBank/DDBJ whole genome shotgun (WGS) entry which is preliminary data.</text>
</comment>
<sequence>MAKRKAKKTSPPSAHLPPSGHFVSGPSKLASGPSPPTKKLARPLSLPTLASEVDFALQLSGPNWLPDLSSALCAPGSTASGPFLAEPPGLAAAASQLAASGDRPSLIALGLQGVVQDPPSASPRPPGPQLPISEHSPTFSELFAPIDIGIPGDSDSDGSSAYHSDSSSHYGSSVLANLETMACHPPPASDGAEGHSSQAVLVPAQGHPPSAQAAAIGLNAPAPSGQAPALSSDAPAPDGDDLPQAKATSVDSRPTGRDMRSTARGHRSTAKARISLPARKDVLISEGAAASLVDGRVQEVASLAAGMVFEAPGPAGDLVRQCAPKKPSSIKSSAPLSSVVASADCEWQLVPKKLTSNRQPKSVSGSSAVLVPGSVSVASKGAVLQDPAVTNLDLSAASK</sequence>
<dbReference type="Proteomes" id="UP001141253">
    <property type="component" value="Chromosome 18"/>
</dbReference>
<feature type="region of interest" description="Disordered" evidence="1">
    <location>
        <begin position="1"/>
        <end position="43"/>
    </location>
</feature>
<feature type="compositionally biased region" description="Pro residues" evidence="1">
    <location>
        <begin position="120"/>
        <end position="129"/>
    </location>
</feature>
<name>A0ABQ9ATG5_9ROSI</name>
<evidence type="ECO:0000313" key="2">
    <source>
        <dbReference type="EMBL" id="KAJ6355720.1"/>
    </source>
</evidence>
<evidence type="ECO:0000256" key="1">
    <source>
        <dbReference type="SAM" id="MobiDB-lite"/>
    </source>
</evidence>
<dbReference type="EMBL" id="JAPFFI010000017">
    <property type="protein sequence ID" value="KAJ6355720.1"/>
    <property type="molecule type" value="Genomic_DNA"/>
</dbReference>
<reference evidence="2" key="1">
    <citation type="submission" date="2022-10" db="EMBL/GenBank/DDBJ databases">
        <authorList>
            <person name="Hyden B.L."/>
            <person name="Feng K."/>
            <person name="Yates T."/>
            <person name="Jawdy S."/>
            <person name="Smart L.B."/>
            <person name="Muchero W."/>
        </authorList>
    </citation>
    <scope>NUCLEOTIDE SEQUENCE</scope>
    <source>
        <tissue evidence="2">Shoot tip</tissue>
    </source>
</reference>
<feature type="compositionally biased region" description="Low complexity" evidence="1">
    <location>
        <begin position="144"/>
        <end position="173"/>
    </location>
</feature>
<gene>
    <name evidence="2" type="ORF">OIU77_006159</name>
</gene>